<reference evidence="1 2" key="1">
    <citation type="journal article" date="2019" name="Fungal Biol. Biotechnol.">
        <title>Draft genome sequence of fastidious pathogen Ceratobasidium theobromae, which causes vascular-streak dieback in Theobroma cacao.</title>
        <authorList>
            <person name="Ali S.S."/>
            <person name="Asman A."/>
            <person name="Shao J."/>
            <person name="Firmansyah A.P."/>
            <person name="Susilo A.W."/>
            <person name="Rosmana A."/>
            <person name="McMahon P."/>
            <person name="Junaid M."/>
            <person name="Guest D."/>
            <person name="Kheng T.Y."/>
            <person name="Meinhardt L.W."/>
            <person name="Bailey B.A."/>
        </authorList>
    </citation>
    <scope>NUCLEOTIDE SEQUENCE [LARGE SCALE GENOMIC DNA]</scope>
    <source>
        <strain evidence="1 2">CT2</strain>
    </source>
</reference>
<proteinExistence type="predicted"/>
<sequence length="261" mass="30022">MPIFSNLIDPEHDTGYPISPNIKTIRELLRKPTPHEHFCSDNTQLALLQSSTIKLWDRYLEETLVDALSYTLELESVGMSESGEDTNAMTLDYWRSIADALVSVTRDNRRRTWANIGGWSGNELTYCLLSLECKISEVECLSSEFPNGLMNYMFDPDTVSAWLKHADVVLDSGFEEIDRILRDKADVKIYDWKMRRCIAQVDQRESPSWDGAMRVARMSDLRECIARLTRAHSRRVRLYMIWMGCSASGVERDIHEASDDI</sequence>
<organism evidence="1 2">
    <name type="scientific">Ceratobasidium theobromae</name>
    <dbReference type="NCBI Taxonomy" id="1582974"/>
    <lineage>
        <taxon>Eukaryota</taxon>
        <taxon>Fungi</taxon>
        <taxon>Dikarya</taxon>
        <taxon>Basidiomycota</taxon>
        <taxon>Agaricomycotina</taxon>
        <taxon>Agaricomycetes</taxon>
        <taxon>Cantharellales</taxon>
        <taxon>Ceratobasidiaceae</taxon>
        <taxon>Ceratobasidium</taxon>
    </lineage>
</organism>
<keyword evidence="2" id="KW-1185">Reference proteome</keyword>
<dbReference type="Proteomes" id="UP000383932">
    <property type="component" value="Unassembled WGS sequence"/>
</dbReference>
<name>A0A5N5Q9Z4_9AGAM</name>
<protein>
    <submittedName>
        <fullName evidence="1">Uncharacterized protein</fullName>
    </submittedName>
</protein>
<evidence type="ECO:0000313" key="2">
    <source>
        <dbReference type="Proteomes" id="UP000383932"/>
    </source>
</evidence>
<dbReference type="AlphaFoldDB" id="A0A5N5Q9Z4"/>
<evidence type="ECO:0000313" key="1">
    <source>
        <dbReference type="EMBL" id="KAB5588258.1"/>
    </source>
</evidence>
<gene>
    <name evidence="1" type="ORF">CTheo_8299</name>
</gene>
<dbReference type="EMBL" id="SSOP01000509">
    <property type="protein sequence ID" value="KAB5588258.1"/>
    <property type="molecule type" value="Genomic_DNA"/>
</dbReference>
<comment type="caution">
    <text evidence="1">The sequence shown here is derived from an EMBL/GenBank/DDBJ whole genome shotgun (WGS) entry which is preliminary data.</text>
</comment>
<accession>A0A5N5Q9Z4</accession>